<dbReference type="Gene3D" id="2.60.40.10">
    <property type="entry name" value="Immunoglobulins"/>
    <property type="match status" value="1"/>
</dbReference>
<evidence type="ECO:0000313" key="2">
    <source>
        <dbReference type="Proteomes" id="UP000034471"/>
    </source>
</evidence>
<proteinExistence type="predicted"/>
<dbReference type="Proteomes" id="UP000034471">
    <property type="component" value="Unassembled WGS sequence"/>
</dbReference>
<evidence type="ECO:0000313" key="1">
    <source>
        <dbReference type="EMBL" id="KKQ37898.1"/>
    </source>
</evidence>
<dbReference type="STRING" id="1618481.US54_C0023G0002"/>
<name>A0A0G0H3Q7_9BACT</name>
<accession>A0A0G0H3Q7</accession>
<dbReference type="InterPro" id="IPR013783">
    <property type="entry name" value="Ig-like_fold"/>
</dbReference>
<reference evidence="1 2" key="1">
    <citation type="journal article" date="2015" name="Nature">
        <title>rRNA introns, odd ribosomes, and small enigmatic genomes across a large radiation of phyla.</title>
        <authorList>
            <person name="Brown C.T."/>
            <person name="Hug L.A."/>
            <person name="Thomas B.C."/>
            <person name="Sharon I."/>
            <person name="Castelle C.J."/>
            <person name="Singh A."/>
            <person name="Wilkins M.J."/>
            <person name="Williams K.H."/>
            <person name="Banfield J.F."/>
        </authorList>
    </citation>
    <scope>NUCLEOTIDE SEQUENCE [LARGE SCALE GENOMIC DNA]</scope>
</reference>
<evidence type="ECO:0008006" key="3">
    <source>
        <dbReference type="Google" id="ProtNLM"/>
    </source>
</evidence>
<dbReference type="EMBL" id="LBTJ01000023">
    <property type="protein sequence ID" value="KKQ37898.1"/>
    <property type="molecule type" value="Genomic_DNA"/>
</dbReference>
<sequence length="166" mass="17668">MNIKVIIGFVIGIAVLIGGSYGLVTFSDTTSKIEASSNVKVVTGKTDHDWGTIGINDGKVRATYTIKNEGTESLKLFNIVTSCACTTAQIKVGEKTSPEFGMHTKSQYVSEVSPKKTAELIAVFDPAFHGPSGTGPITRQIMIETNDKTNPQLAFTAEAVVVAEVK</sequence>
<organism evidence="1 2">
    <name type="scientific">Candidatus Roizmanbacteria bacterium GW2011_GWA2_37_7</name>
    <dbReference type="NCBI Taxonomy" id="1618481"/>
    <lineage>
        <taxon>Bacteria</taxon>
        <taxon>Candidatus Roizmaniibacteriota</taxon>
    </lineage>
</organism>
<comment type="caution">
    <text evidence="1">The sequence shown here is derived from an EMBL/GenBank/DDBJ whole genome shotgun (WGS) entry which is preliminary data.</text>
</comment>
<dbReference type="InterPro" id="IPR011467">
    <property type="entry name" value="DUF1573"/>
</dbReference>
<gene>
    <name evidence="1" type="ORF">US54_C0023G0002</name>
</gene>
<dbReference type="Pfam" id="PF07610">
    <property type="entry name" value="DUF1573"/>
    <property type="match status" value="1"/>
</dbReference>
<dbReference type="AlphaFoldDB" id="A0A0G0H3Q7"/>
<protein>
    <recommendedName>
        <fullName evidence="3">DUF1573 domain-containing protein</fullName>
    </recommendedName>
</protein>